<evidence type="ECO:0000313" key="3">
    <source>
        <dbReference type="EnsemblPlants" id="EMT26888"/>
    </source>
</evidence>
<reference evidence="3" key="1">
    <citation type="submission" date="2015-06" db="UniProtKB">
        <authorList>
            <consortium name="EnsemblPlants"/>
        </authorList>
    </citation>
    <scope>IDENTIFICATION</scope>
</reference>
<evidence type="ECO:0000256" key="1">
    <source>
        <dbReference type="SAM" id="MobiDB-lite"/>
    </source>
</evidence>
<feature type="domain" description="PIR2-like helical" evidence="2">
    <location>
        <begin position="3"/>
        <end position="124"/>
    </location>
</feature>
<accession>M8BYP0</accession>
<dbReference type="EnsemblPlants" id="EMT26888">
    <property type="protein sequence ID" value="EMT26888"/>
    <property type="gene ID" value="F775_21003"/>
</dbReference>
<evidence type="ECO:0000259" key="2">
    <source>
        <dbReference type="Pfam" id="PF20235"/>
    </source>
</evidence>
<organism evidence="3">
    <name type="scientific">Aegilops tauschii</name>
    <name type="common">Tausch's goatgrass</name>
    <name type="synonym">Aegilops squarrosa</name>
    <dbReference type="NCBI Taxonomy" id="37682"/>
    <lineage>
        <taxon>Eukaryota</taxon>
        <taxon>Viridiplantae</taxon>
        <taxon>Streptophyta</taxon>
        <taxon>Embryophyta</taxon>
        <taxon>Tracheophyta</taxon>
        <taxon>Spermatophyta</taxon>
        <taxon>Magnoliopsida</taxon>
        <taxon>Liliopsida</taxon>
        <taxon>Poales</taxon>
        <taxon>Poaceae</taxon>
        <taxon>BOP clade</taxon>
        <taxon>Pooideae</taxon>
        <taxon>Triticodae</taxon>
        <taxon>Triticeae</taxon>
        <taxon>Triticinae</taxon>
        <taxon>Aegilops</taxon>
    </lineage>
</organism>
<feature type="region of interest" description="Disordered" evidence="1">
    <location>
        <begin position="217"/>
        <end position="244"/>
    </location>
</feature>
<dbReference type="PANTHER" id="PTHR33120">
    <property type="entry name" value="EXPRESSED PROTEIN-RELATED"/>
    <property type="match status" value="1"/>
</dbReference>
<sequence>MGAIPSLAPRLLKAGMPFGAFLDPVSNIIANTVAYAPSPTPGSDEEGPAPEWILSKIITDTSDRFVFELPLCRHRSHGLTLARRSLDGLVNFLTTRFPYLYVREALSYLLLVRADLRAAVRLIERDRNKRRSASSITSRTTMVALECAAVCARHPEPNVLVKASLITASRLSDVTTLLAGQDPLSRTTLESLAELLKQEPASFDDLTNLSLDHLCGKEKKKKNKKRKRSQQTSQSIEGSRPQKRRLGPQLTFRSTLSLKLLLLGKIHGHYLQALAKLPRDGLRKHHHCSLLKGGYCYGPRDPVSNIILNAIWYGSTFPTPQKFELQFKVDMICTRMLARMECCSFYGLVTFLRTCAPTITEHDAIWYLFRSDADVHKAIRKLKKHGHAVCDNYQDAYRQAAVVSWHVDPDALVKFATSSLNMESDKLPAILQGTLTNDAVECLVMALPPTKSKEQAQHLNQVTSSLHVLSKKQKRFISEFQKKFRRDQNFFVKKIKAALSVYSRQKGVGAFASVLRFLASEF</sequence>
<dbReference type="PANTHER" id="PTHR33120:SF59">
    <property type="entry name" value="EXPRESSED PROTEIN"/>
    <property type="match status" value="1"/>
</dbReference>
<name>M8BYP0_AEGTA</name>
<dbReference type="Pfam" id="PF20235">
    <property type="entry name" value="PIR2-like_helical"/>
    <property type="match status" value="2"/>
</dbReference>
<dbReference type="InterPro" id="IPR046527">
    <property type="entry name" value="PIR2-like_helical"/>
</dbReference>
<feature type="domain" description="PIR2-like helical" evidence="2">
    <location>
        <begin position="265"/>
        <end position="380"/>
    </location>
</feature>
<protein>
    <recommendedName>
        <fullName evidence="2">PIR2-like helical domain-containing protein</fullName>
    </recommendedName>
</protein>
<proteinExistence type="predicted"/>
<feature type="compositionally biased region" description="Basic residues" evidence="1">
    <location>
        <begin position="218"/>
        <end position="229"/>
    </location>
</feature>
<dbReference type="AlphaFoldDB" id="M8BYP0"/>